<dbReference type="PANTHER" id="PTHR32196">
    <property type="entry name" value="ABC TRANSPORTER PERMEASE PROTEIN YPHD-RELATED-RELATED"/>
    <property type="match status" value="1"/>
</dbReference>
<feature type="transmembrane region" description="Helical" evidence="6">
    <location>
        <begin position="216"/>
        <end position="238"/>
    </location>
</feature>
<feature type="transmembrane region" description="Helical" evidence="6">
    <location>
        <begin position="250"/>
        <end position="267"/>
    </location>
</feature>
<dbReference type="RefSeq" id="WP_175276941.1">
    <property type="nucleotide sequence ID" value="NZ_CP054836.1"/>
</dbReference>
<reference evidence="7 8" key="1">
    <citation type="submission" date="2020-06" db="EMBL/GenBank/DDBJ databases">
        <title>Oricola thermophila sp. nov. isolated from a tidal sediments.</title>
        <authorList>
            <person name="Kwon K.K."/>
            <person name="Yang S.-H."/>
            <person name="Park M.-J."/>
        </authorList>
    </citation>
    <scope>NUCLEOTIDE SEQUENCE [LARGE SCALE GENOMIC DNA]</scope>
    <source>
        <strain evidence="7 8">MEBiC13590</strain>
    </source>
</reference>
<organism evidence="7 8">
    <name type="scientific">Oricola thermophila</name>
    <dbReference type="NCBI Taxonomy" id="2742145"/>
    <lineage>
        <taxon>Bacteria</taxon>
        <taxon>Pseudomonadati</taxon>
        <taxon>Pseudomonadota</taxon>
        <taxon>Alphaproteobacteria</taxon>
        <taxon>Hyphomicrobiales</taxon>
        <taxon>Ahrensiaceae</taxon>
        <taxon>Oricola</taxon>
    </lineage>
</organism>
<evidence type="ECO:0000313" key="8">
    <source>
        <dbReference type="Proteomes" id="UP000509367"/>
    </source>
</evidence>
<feature type="transmembrane region" description="Helical" evidence="6">
    <location>
        <begin position="272"/>
        <end position="289"/>
    </location>
</feature>
<evidence type="ECO:0000256" key="4">
    <source>
        <dbReference type="ARBA" id="ARBA00022989"/>
    </source>
</evidence>
<dbReference type="Pfam" id="PF02653">
    <property type="entry name" value="BPD_transp_2"/>
    <property type="match status" value="1"/>
</dbReference>
<dbReference type="AlphaFoldDB" id="A0A6N1VIP8"/>
<keyword evidence="5 6" id="KW-0472">Membrane</keyword>
<feature type="transmembrane region" description="Helical" evidence="6">
    <location>
        <begin position="12"/>
        <end position="32"/>
    </location>
</feature>
<evidence type="ECO:0000256" key="3">
    <source>
        <dbReference type="ARBA" id="ARBA00022692"/>
    </source>
</evidence>
<sequence length="334" mass="35223">MGPVDIILRQFDRATVIAFACIVVLLFIGALAEPAFLSPKYLVQQLHVASFLGVVATGVMLVILLGHIDLSIPWTIGVGGMMATGAAGILGPELGVPLAIPFGISCGAAIGFINGLGVAYLRAPAMIFTLGMNAVAQGLMVYHTGGFAPQDRATEFMRELAVGHLVPGVPNPLLIWLVLGAATMFMLNRTTLGRRIYAIGNQERAVFLSGVDTRRVVLICFVISGACAAAAGVLLAGWANRSYQAMGDPYLLPTIAAIILGGTNVLGGRGKYIGTVAGVILITILQSMLSVVQPQRYFVQLGLDMPADTFRQVVFGLVIIAMLLLYGRNQRVTA</sequence>
<keyword evidence="8" id="KW-1185">Reference proteome</keyword>
<dbReference type="GO" id="GO:0022857">
    <property type="term" value="F:transmembrane transporter activity"/>
    <property type="evidence" value="ECO:0007669"/>
    <property type="project" value="InterPro"/>
</dbReference>
<dbReference type="Proteomes" id="UP000509367">
    <property type="component" value="Chromosome"/>
</dbReference>
<name>A0A6N1VIP8_9HYPH</name>
<dbReference type="CDD" id="cd06579">
    <property type="entry name" value="TM_PBP1_transp_AraH_like"/>
    <property type="match status" value="1"/>
</dbReference>
<feature type="transmembrane region" description="Helical" evidence="6">
    <location>
        <begin position="309"/>
        <end position="327"/>
    </location>
</feature>
<feature type="transmembrane region" description="Helical" evidence="6">
    <location>
        <begin position="98"/>
        <end position="120"/>
    </location>
</feature>
<evidence type="ECO:0000256" key="5">
    <source>
        <dbReference type="ARBA" id="ARBA00023136"/>
    </source>
</evidence>
<keyword evidence="3 6" id="KW-0812">Transmembrane</keyword>
<feature type="transmembrane region" description="Helical" evidence="6">
    <location>
        <begin position="72"/>
        <end position="92"/>
    </location>
</feature>
<dbReference type="InterPro" id="IPR001851">
    <property type="entry name" value="ABC_transp_permease"/>
</dbReference>
<comment type="subcellular location">
    <subcellularLocation>
        <location evidence="1">Cell membrane</location>
        <topology evidence="1">Multi-pass membrane protein</topology>
    </subcellularLocation>
</comment>
<keyword evidence="4 6" id="KW-1133">Transmembrane helix</keyword>
<gene>
    <name evidence="7" type="ORF">HTY61_11600</name>
</gene>
<dbReference type="GO" id="GO:0005886">
    <property type="term" value="C:plasma membrane"/>
    <property type="evidence" value="ECO:0007669"/>
    <property type="project" value="UniProtKB-SubCell"/>
</dbReference>
<feature type="transmembrane region" description="Helical" evidence="6">
    <location>
        <begin position="168"/>
        <end position="187"/>
    </location>
</feature>
<dbReference type="KEGG" id="orm:HTY61_11600"/>
<dbReference type="PANTHER" id="PTHR32196:SF72">
    <property type="entry name" value="RIBOSE IMPORT PERMEASE PROTEIN RBSC"/>
    <property type="match status" value="1"/>
</dbReference>
<proteinExistence type="predicted"/>
<evidence type="ECO:0000313" key="7">
    <source>
        <dbReference type="EMBL" id="QKV19049.1"/>
    </source>
</evidence>
<dbReference type="EMBL" id="CP054836">
    <property type="protein sequence ID" value="QKV19049.1"/>
    <property type="molecule type" value="Genomic_DNA"/>
</dbReference>
<evidence type="ECO:0000256" key="6">
    <source>
        <dbReference type="SAM" id="Phobius"/>
    </source>
</evidence>
<keyword evidence="2" id="KW-1003">Cell membrane</keyword>
<protein>
    <submittedName>
        <fullName evidence="7">ABC transporter permease</fullName>
    </submittedName>
</protein>
<accession>A0A6N1VIP8</accession>
<feature type="transmembrane region" description="Helical" evidence="6">
    <location>
        <begin position="44"/>
        <end position="65"/>
    </location>
</feature>
<evidence type="ECO:0000256" key="2">
    <source>
        <dbReference type="ARBA" id="ARBA00022475"/>
    </source>
</evidence>
<evidence type="ECO:0000256" key="1">
    <source>
        <dbReference type="ARBA" id="ARBA00004651"/>
    </source>
</evidence>